<feature type="chain" id="PRO_5045951551" description="PliI/PliC-like inhibitor of I-type lysozyme" evidence="2">
    <location>
        <begin position="22"/>
        <end position="260"/>
    </location>
</feature>
<reference evidence="3 4" key="1">
    <citation type="submission" date="2020-10" db="EMBL/GenBank/DDBJ databases">
        <title>Mucilaginibacter mali sp. nov., isolated from rhizosphere soil of apple orchard.</title>
        <authorList>
            <person name="Lee J.-S."/>
            <person name="Kim H.S."/>
            <person name="Kim J.-S."/>
        </authorList>
    </citation>
    <scope>NUCLEOTIDE SEQUENCE [LARGE SCALE GENOMIC DNA]</scope>
    <source>
        <strain evidence="3 4">KCTC 23157</strain>
    </source>
</reference>
<evidence type="ECO:0000256" key="2">
    <source>
        <dbReference type="SAM" id="SignalP"/>
    </source>
</evidence>
<evidence type="ECO:0008006" key="5">
    <source>
        <dbReference type="Google" id="ProtNLM"/>
    </source>
</evidence>
<gene>
    <name evidence="3" type="ORF">IRJ18_11180</name>
</gene>
<comment type="caution">
    <text evidence="3">The sequence shown here is derived from an EMBL/GenBank/DDBJ whole genome shotgun (WGS) entry which is preliminary data.</text>
</comment>
<protein>
    <recommendedName>
        <fullName evidence="5">PliI/PliC-like inhibitor of I-type lysozyme</fullName>
    </recommendedName>
</protein>
<evidence type="ECO:0000313" key="4">
    <source>
        <dbReference type="Proteomes" id="UP000632774"/>
    </source>
</evidence>
<accession>A0ABR9XIL7</accession>
<keyword evidence="4" id="KW-1185">Reference proteome</keyword>
<dbReference type="RefSeq" id="WP_194106284.1">
    <property type="nucleotide sequence ID" value="NZ_JADFFM010000001.1"/>
</dbReference>
<dbReference type="EMBL" id="JADFFM010000001">
    <property type="protein sequence ID" value="MBE9666924.1"/>
    <property type="molecule type" value="Genomic_DNA"/>
</dbReference>
<feature type="compositionally biased region" description="Basic and acidic residues" evidence="1">
    <location>
        <begin position="218"/>
        <end position="237"/>
    </location>
</feature>
<evidence type="ECO:0000313" key="3">
    <source>
        <dbReference type="EMBL" id="MBE9666924.1"/>
    </source>
</evidence>
<name>A0ABR9XIL7_9SPHI</name>
<keyword evidence="2" id="KW-0732">Signal</keyword>
<sequence length="260" mass="29028">MRRLLRVNYGILAGLSLLLFACTQEQPKKSTSEAKPAAPTIMAPFRYHKMVEVAPGQDFDVMSWGRGSGNQSSLLILHSDTASKTYTTTTGDLEGAITDVFNSDMDIDGNPELLIEAKSKDTVDYTAIYAYEFKEGKANKLDFPKLTSGQKKGYRGNDNFYMKEGKLIRQFPIYDGNTSTAKPTGQKRVLQYNLRSNSLTVKDLSADTLKTAGAKTDTVAKKPVEKKAETKKSTKTEKKSKKHKKETPKKKKKKKHHHRG</sequence>
<proteinExistence type="predicted"/>
<evidence type="ECO:0000256" key="1">
    <source>
        <dbReference type="SAM" id="MobiDB-lite"/>
    </source>
</evidence>
<dbReference type="Proteomes" id="UP000632774">
    <property type="component" value="Unassembled WGS sequence"/>
</dbReference>
<feature type="compositionally biased region" description="Basic residues" evidence="1">
    <location>
        <begin position="238"/>
        <end position="260"/>
    </location>
</feature>
<dbReference type="PROSITE" id="PS51257">
    <property type="entry name" value="PROKAR_LIPOPROTEIN"/>
    <property type="match status" value="1"/>
</dbReference>
<organism evidence="3 4">
    <name type="scientific">Mucilaginibacter boryungensis</name>
    <dbReference type="NCBI Taxonomy" id="768480"/>
    <lineage>
        <taxon>Bacteria</taxon>
        <taxon>Pseudomonadati</taxon>
        <taxon>Bacteroidota</taxon>
        <taxon>Sphingobacteriia</taxon>
        <taxon>Sphingobacteriales</taxon>
        <taxon>Sphingobacteriaceae</taxon>
        <taxon>Mucilaginibacter</taxon>
    </lineage>
</organism>
<feature type="region of interest" description="Disordered" evidence="1">
    <location>
        <begin position="212"/>
        <end position="260"/>
    </location>
</feature>
<feature type="signal peptide" evidence="2">
    <location>
        <begin position="1"/>
        <end position="21"/>
    </location>
</feature>